<dbReference type="GO" id="GO:0015293">
    <property type="term" value="F:symporter activity"/>
    <property type="evidence" value="ECO:0007669"/>
    <property type="project" value="UniProtKB-UniRule"/>
</dbReference>
<dbReference type="OrthoDB" id="9805577at2"/>
<feature type="transmembrane region" description="Helical" evidence="12">
    <location>
        <begin position="112"/>
        <end position="134"/>
    </location>
</feature>
<keyword evidence="4 12" id="KW-1003">Cell membrane</keyword>
<comment type="function">
    <text evidence="12">Transport of potassium into the cell. Likely operates as a K(+):H(+) symporter.</text>
</comment>
<comment type="similarity">
    <text evidence="2 12">Belongs to the HAK/KUP transporter (TC 2.A.72) family.</text>
</comment>
<dbReference type="Pfam" id="PF22776">
    <property type="entry name" value="K_trans_C"/>
    <property type="match status" value="1"/>
</dbReference>
<evidence type="ECO:0000256" key="8">
    <source>
        <dbReference type="ARBA" id="ARBA00022958"/>
    </source>
</evidence>
<feature type="transmembrane region" description="Helical" evidence="12">
    <location>
        <begin position="375"/>
        <end position="398"/>
    </location>
</feature>
<feature type="transmembrane region" description="Helical" evidence="12">
    <location>
        <begin position="146"/>
        <end position="168"/>
    </location>
</feature>
<feature type="transmembrane region" description="Helical" evidence="12">
    <location>
        <begin position="405"/>
        <end position="428"/>
    </location>
</feature>
<dbReference type="Pfam" id="PF02705">
    <property type="entry name" value="K_trans"/>
    <property type="match status" value="1"/>
</dbReference>
<sequence length="632" mass="68607">MSTLAPAVAAAPERSPSTYTLMLAAIGVVYGDIGTSPLYALRECFSGPHAVVATPENLLGIVSLFFWALMLVISLKYVTFVMRADNRGEGGILALLALTLEGLPASSRRRGVLIGLGLCGAALFYGDGVITPAISVLSAVEGLGVFAYGFDPYIVPLTLVILVVLFLVQRHGTARIGGAFGPVMLVWFLVLAVLGIWHALSEPRVFAAFDPRYAIAFFADNGAHGFVVLGAVFLCVTGGEALYADMGHFGRRPIRLAWFCLVLPALLLNYLGQTALMLREPAASANPFYRMVPEPLLLPMVGLATVATVIAAQAVISGVFSLTRQAVQLGYSPRVEVVHTSSDHSGQIYVPVANWLLLAAVLLVVLGFGSSSNLAAAYGISVTITMLVTGLLMVFLAFSHWHWRWWQCVALGALFLAVDLAFLGANALKIMQGGWLPLVMGGSLLVMMTTWKRGRELLALRLAEETIPLDLFINDIAANTPRVPGTAVFLTSRACDLPHALLHNLKHNKIVHQRVIFLTVESVEQPRVGDDLRVSVEPLGYGFHRVVARYGFMEDPDVPDVLALCERFGLEFELQDTTFFLGRETVIATSRPGMARWRERLFVAMSRNAARAMDVFRLPTNRVVELGTQVEM</sequence>
<dbReference type="InterPro" id="IPR003855">
    <property type="entry name" value="K+_transporter"/>
</dbReference>
<feature type="transmembrane region" description="Helical" evidence="12">
    <location>
        <begin position="256"/>
        <end position="276"/>
    </location>
</feature>
<accession>A0A317MST6</accession>
<dbReference type="InterPro" id="IPR053951">
    <property type="entry name" value="K_trans_N"/>
</dbReference>
<evidence type="ECO:0000313" key="15">
    <source>
        <dbReference type="EMBL" id="PWV60453.1"/>
    </source>
</evidence>
<comment type="catalytic activity">
    <reaction evidence="12">
        <text>K(+)(in) + H(+)(in) = K(+)(out) + H(+)(out)</text>
        <dbReference type="Rhea" id="RHEA:28490"/>
        <dbReference type="ChEBI" id="CHEBI:15378"/>
        <dbReference type="ChEBI" id="CHEBI:29103"/>
    </reaction>
</comment>
<organism evidence="15 16">
    <name type="scientific">Plasticicumulans acidivorans</name>
    <dbReference type="NCBI Taxonomy" id="886464"/>
    <lineage>
        <taxon>Bacteria</taxon>
        <taxon>Pseudomonadati</taxon>
        <taxon>Pseudomonadota</taxon>
        <taxon>Gammaproteobacteria</taxon>
        <taxon>Candidatus Competibacteraceae</taxon>
        <taxon>Plasticicumulans</taxon>
    </lineage>
</organism>
<evidence type="ECO:0000256" key="6">
    <source>
        <dbReference type="ARBA" id="ARBA00022692"/>
    </source>
</evidence>
<feature type="transmembrane region" description="Helical" evidence="12">
    <location>
        <begin position="58"/>
        <end position="78"/>
    </location>
</feature>
<keyword evidence="16" id="KW-1185">Reference proteome</keyword>
<name>A0A317MST6_9GAMM</name>
<evidence type="ECO:0000256" key="1">
    <source>
        <dbReference type="ARBA" id="ARBA00004141"/>
    </source>
</evidence>
<dbReference type="PANTHER" id="PTHR30540">
    <property type="entry name" value="OSMOTIC STRESS POTASSIUM TRANSPORTER"/>
    <property type="match status" value="1"/>
</dbReference>
<keyword evidence="5 12" id="KW-0633">Potassium transport</keyword>
<evidence type="ECO:0000256" key="5">
    <source>
        <dbReference type="ARBA" id="ARBA00022538"/>
    </source>
</evidence>
<evidence type="ECO:0000256" key="10">
    <source>
        <dbReference type="ARBA" id="ARBA00023065"/>
    </source>
</evidence>
<feature type="transmembrane region" description="Helical" evidence="12">
    <location>
        <begin position="180"/>
        <end position="200"/>
    </location>
</feature>
<dbReference type="InterPro" id="IPR023051">
    <property type="entry name" value="Kup"/>
</dbReference>
<comment type="subcellular location">
    <subcellularLocation>
        <location evidence="12">Cell membrane</location>
        <topology evidence="12">Multi-pass membrane protein</topology>
    </subcellularLocation>
    <subcellularLocation>
        <location evidence="1">Membrane</location>
        <topology evidence="1">Multi-pass membrane protein</topology>
    </subcellularLocation>
</comment>
<dbReference type="EMBL" id="QGTJ01000007">
    <property type="protein sequence ID" value="PWV60453.1"/>
    <property type="molecule type" value="Genomic_DNA"/>
</dbReference>
<dbReference type="HAMAP" id="MF_01522">
    <property type="entry name" value="Kup"/>
    <property type="match status" value="1"/>
</dbReference>
<keyword evidence="8 12" id="KW-0630">Potassium</keyword>
<evidence type="ECO:0000256" key="12">
    <source>
        <dbReference type="HAMAP-Rule" id="MF_01522"/>
    </source>
</evidence>
<keyword evidence="9 12" id="KW-1133">Transmembrane helix</keyword>
<evidence type="ECO:0000256" key="7">
    <source>
        <dbReference type="ARBA" id="ARBA00022847"/>
    </source>
</evidence>
<protein>
    <recommendedName>
        <fullName evidence="12">Probable potassium transport system protein Kup</fullName>
    </recommendedName>
</protein>
<evidence type="ECO:0000256" key="11">
    <source>
        <dbReference type="ARBA" id="ARBA00023136"/>
    </source>
</evidence>
<evidence type="ECO:0000256" key="4">
    <source>
        <dbReference type="ARBA" id="ARBA00022475"/>
    </source>
</evidence>
<evidence type="ECO:0000259" key="14">
    <source>
        <dbReference type="Pfam" id="PF22776"/>
    </source>
</evidence>
<dbReference type="GO" id="GO:0005886">
    <property type="term" value="C:plasma membrane"/>
    <property type="evidence" value="ECO:0007669"/>
    <property type="project" value="UniProtKB-SubCell"/>
</dbReference>
<keyword evidence="6 12" id="KW-0812">Transmembrane</keyword>
<dbReference type="AlphaFoldDB" id="A0A317MST6"/>
<evidence type="ECO:0000313" key="16">
    <source>
        <dbReference type="Proteomes" id="UP000246569"/>
    </source>
</evidence>
<feature type="transmembrane region" description="Helical" evidence="12">
    <location>
        <begin position="348"/>
        <end position="369"/>
    </location>
</feature>
<feature type="transmembrane region" description="Helical" evidence="12">
    <location>
        <begin position="296"/>
        <end position="322"/>
    </location>
</feature>
<dbReference type="GO" id="GO:0015079">
    <property type="term" value="F:potassium ion transmembrane transporter activity"/>
    <property type="evidence" value="ECO:0007669"/>
    <property type="project" value="UniProtKB-UniRule"/>
</dbReference>
<dbReference type="Proteomes" id="UP000246569">
    <property type="component" value="Unassembled WGS sequence"/>
</dbReference>
<keyword evidence="10 12" id="KW-0406">Ion transport</keyword>
<keyword evidence="11 12" id="KW-0472">Membrane</keyword>
<evidence type="ECO:0000256" key="2">
    <source>
        <dbReference type="ARBA" id="ARBA00007019"/>
    </source>
</evidence>
<comment type="caution">
    <text evidence="15">The sequence shown here is derived from an EMBL/GenBank/DDBJ whole genome shotgun (WGS) entry which is preliminary data.</text>
</comment>
<dbReference type="RefSeq" id="WP_110018949.1">
    <property type="nucleotide sequence ID" value="NZ_QGTJ01000007.1"/>
</dbReference>
<feature type="domain" description="K+ potassium transporter integral membrane" evidence="13">
    <location>
        <begin position="21"/>
        <end position="474"/>
    </location>
</feature>
<feature type="transmembrane region" description="Helical" evidence="12">
    <location>
        <begin position="434"/>
        <end position="451"/>
    </location>
</feature>
<gene>
    <name evidence="12" type="primary">kup</name>
    <name evidence="15" type="ORF">C7443_10714</name>
</gene>
<feature type="domain" description="K+ potassium transporter C-terminal" evidence="14">
    <location>
        <begin position="484"/>
        <end position="632"/>
    </location>
</feature>
<keyword evidence="7 12" id="KW-0769">Symport</keyword>
<evidence type="ECO:0000256" key="9">
    <source>
        <dbReference type="ARBA" id="ARBA00022989"/>
    </source>
</evidence>
<evidence type="ECO:0000256" key="3">
    <source>
        <dbReference type="ARBA" id="ARBA00022448"/>
    </source>
</evidence>
<dbReference type="InterPro" id="IPR053952">
    <property type="entry name" value="K_trans_C"/>
</dbReference>
<proteinExistence type="inferred from homology"/>
<evidence type="ECO:0000259" key="13">
    <source>
        <dbReference type="Pfam" id="PF02705"/>
    </source>
</evidence>
<feature type="transmembrane region" description="Helical" evidence="12">
    <location>
        <begin position="223"/>
        <end position="244"/>
    </location>
</feature>
<reference evidence="15 16" key="1">
    <citation type="submission" date="2018-05" db="EMBL/GenBank/DDBJ databases">
        <title>Genomic Encyclopedia of Type Strains, Phase IV (KMG-IV): sequencing the most valuable type-strain genomes for metagenomic binning, comparative biology and taxonomic classification.</title>
        <authorList>
            <person name="Goeker M."/>
        </authorList>
    </citation>
    <scope>NUCLEOTIDE SEQUENCE [LARGE SCALE GENOMIC DNA]</scope>
    <source>
        <strain evidence="15 16">DSM 23606</strain>
    </source>
</reference>
<dbReference type="PANTHER" id="PTHR30540:SF79">
    <property type="entry name" value="LOW AFFINITY POTASSIUM TRANSPORT SYSTEM PROTEIN KUP"/>
    <property type="match status" value="1"/>
</dbReference>
<keyword evidence="3 12" id="KW-0813">Transport</keyword>